<dbReference type="PANTHER" id="PTHR43280">
    <property type="entry name" value="ARAC-FAMILY TRANSCRIPTIONAL REGULATOR"/>
    <property type="match status" value="1"/>
</dbReference>
<proteinExistence type="predicted"/>
<evidence type="ECO:0000259" key="4">
    <source>
        <dbReference type="PROSITE" id="PS01124"/>
    </source>
</evidence>
<organism evidence="5 6">
    <name type="scientific">Peptoniphilus hominis</name>
    <name type="common">ex Hitch et al. 2025</name>
    <dbReference type="NCBI Taxonomy" id="3133174"/>
    <lineage>
        <taxon>Bacteria</taxon>
        <taxon>Bacillati</taxon>
        <taxon>Bacillota</taxon>
        <taxon>Tissierellia</taxon>
        <taxon>Tissierellales</taxon>
        <taxon>Peptoniphilaceae</taxon>
        <taxon>Peptoniphilus</taxon>
    </lineage>
</organism>
<dbReference type="PRINTS" id="PR00032">
    <property type="entry name" value="HTHARAC"/>
</dbReference>
<evidence type="ECO:0000256" key="3">
    <source>
        <dbReference type="ARBA" id="ARBA00023163"/>
    </source>
</evidence>
<evidence type="ECO:0000313" key="5">
    <source>
        <dbReference type="EMBL" id="MEQ2401138.1"/>
    </source>
</evidence>
<dbReference type="SUPFAM" id="SSF51182">
    <property type="entry name" value="RmlC-like cupins"/>
    <property type="match status" value="1"/>
</dbReference>
<evidence type="ECO:0000256" key="2">
    <source>
        <dbReference type="ARBA" id="ARBA00023125"/>
    </source>
</evidence>
<comment type="caution">
    <text evidence="5">The sequence shown here is derived from an EMBL/GenBank/DDBJ whole genome shotgun (WGS) entry which is preliminary data.</text>
</comment>
<dbReference type="SUPFAM" id="SSF46689">
    <property type="entry name" value="Homeodomain-like"/>
    <property type="match status" value="2"/>
</dbReference>
<gene>
    <name evidence="5" type="ORF">WMO19_05905</name>
</gene>
<evidence type="ECO:0000313" key="6">
    <source>
        <dbReference type="Proteomes" id="UP001447979"/>
    </source>
</evidence>
<feature type="domain" description="HTH araC/xylS-type" evidence="4">
    <location>
        <begin position="180"/>
        <end position="278"/>
    </location>
</feature>
<dbReference type="PROSITE" id="PS01124">
    <property type="entry name" value="HTH_ARAC_FAMILY_2"/>
    <property type="match status" value="1"/>
</dbReference>
<evidence type="ECO:0000256" key="1">
    <source>
        <dbReference type="ARBA" id="ARBA00023015"/>
    </source>
</evidence>
<keyword evidence="1" id="KW-0805">Transcription regulation</keyword>
<dbReference type="InterPro" id="IPR009057">
    <property type="entry name" value="Homeodomain-like_sf"/>
</dbReference>
<accession>A0ABV1CE80</accession>
<dbReference type="CDD" id="cd02209">
    <property type="entry name" value="cupin_XRE_C"/>
    <property type="match status" value="1"/>
</dbReference>
<sequence>MKELNFTYYRKINNKKFPIKCYAYYVGAFNYNWHEDVECLVVINGKLEACVNGKIYKLSKGDIAFFDSNEGHATLAKDKETIALVFHFNPKILDGFDNNRDRYHWTGASDGSTRNNKYALELRKSLVEIVESFKEESLENKIKRSIATDKILLNSIENFALKEEKDSDDKKTSYRNEVVRNIIAYLDENYRDKISLEDVAEVAGYHPNYTSEIFSKTLGISFTEYLLRKRLSGATKDLKQSEKKIAEIALDHGFPNVRSFNAAFRENFGRSPSEYRQSLDKETLEIDAQFKKVFLSDDNLNWLRAKKDWVYENEEIDKGERDLDYKDIEREIYKKIIEDLEKNISKII</sequence>
<dbReference type="Pfam" id="PF12833">
    <property type="entry name" value="HTH_18"/>
    <property type="match status" value="1"/>
</dbReference>
<dbReference type="InterPro" id="IPR014710">
    <property type="entry name" value="RmlC-like_jellyroll"/>
</dbReference>
<dbReference type="InterPro" id="IPR018060">
    <property type="entry name" value="HTH_AraC"/>
</dbReference>
<dbReference type="Proteomes" id="UP001447979">
    <property type="component" value="Unassembled WGS sequence"/>
</dbReference>
<keyword evidence="6" id="KW-1185">Reference proteome</keyword>
<protein>
    <submittedName>
        <fullName evidence="5">Helix-turn-helix domain-containing protein</fullName>
    </submittedName>
</protein>
<keyword evidence="3" id="KW-0804">Transcription</keyword>
<dbReference type="SMART" id="SM00342">
    <property type="entry name" value="HTH_ARAC"/>
    <property type="match status" value="1"/>
</dbReference>
<dbReference type="Gene3D" id="1.10.10.60">
    <property type="entry name" value="Homeodomain-like"/>
    <property type="match status" value="2"/>
</dbReference>
<dbReference type="InterPro" id="IPR018062">
    <property type="entry name" value="HTH_AraC-typ_CS"/>
</dbReference>
<name>A0ABV1CE80_9FIRM</name>
<reference evidence="5 6" key="1">
    <citation type="submission" date="2024-03" db="EMBL/GenBank/DDBJ databases">
        <title>Human intestinal bacterial collection.</title>
        <authorList>
            <person name="Pauvert C."/>
            <person name="Hitch T.C.A."/>
            <person name="Clavel T."/>
        </authorList>
    </citation>
    <scope>NUCLEOTIDE SEQUENCE [LARGE SCALE GENOMIC DNA]</scope>
    <source>
        <strain evidence="5 6">CLA-SR-H025</strain>
    </source>
</reference>
<dbReference type="Pfam" id="PF07883">
    <property type="entry name" value="Cupin_2"/>
    <property type="match status" value="1"/>
</dbReference>
<dbReference type="InterPro" id="IPR013096">
    <property type="entry name" value="Cupin_2"/>
</dbReference>
<dbReference type="EMBL" id="JBBMFO010000016">
    <property type="protein sequence ID" value="MEQ2401138.1"/>
    <property type="molecule type" value="Genomic_DNA"/>
</dbReference>
<dbReference type="InterPro" id="IPR020449">
    <property type="entry name" value="Tscrpt_reg_AraC-type_HTH"/>
</dbReference>
<dbReference type="PROSITE" id="PS00041">
    <property type="entry name" value="HTH_ARAC_FAMILY_1"/>
    <property type="match status" value="1"/>
</dbReference>
<dbReference type="PANTHER" id="PTHR43280:SF28">
    <property type="entry name" value="HTH-TYPE TRANSCRIPTIONAL ACTIVATOR RHAS"/>
    <property type="match status" value="1"/>
</dbReference>
<keyword evidence="2" id="KW-0238">DNA-binding</keyword>
<dbReference type="RefSeq" id="WP_349170699.1">
    <property type="nucleotide sequence ID" value="NZ_JBBMFO010000016.1"/>
</dbReference>
<dbReference type="Gene3D" id="2.60.120.10">
    <property type="entry name" value="Jelly Rolls"/>
    <property type="match status" value="1"/>
</dbReference>
<dbReference type="InterPro" id="IPR011051">
    <property type="entry name" value="RmlC_Cupin_sf"/>
</dbReference>